<accession>A0A1I3TCM1</accession>
<sequence length="754" mass="83906">MIRNHYWILLLLTLSFNSYSQQIKWAKSSVQEVYKLQKMDRETIPENFLIYKSNLETLKKKLKKEANQLIATNSNLSFPNAEGTITEYEIREIPVLSPKLAEKYPNIKSYLGISTQDKNQSIRFSITPFGLHAILYSPDFGINYIDTYSGDQNYFIAYNRSDLNTPNRLNCLVETNDDFFPEIKSNVDLQNDPQNLNAKHREYRLAMACTIEYANFHINAANAIGIPVTTEADKKEIVLAAMATTMTRVNFIFERDLGIHMNLVDNNDEIIFIDSDNFDNNNAYNLIDQSHNVISKIIGTNNFDIGHTVSTGDGGLANLNAPCNNYSKGMGITGSSSPVGDPFDVDFVAHEMGHQFGANHTFNSSCSYNRNNFTAVEPGSGNSIMGYAGVCSPGPTGGNVNVQNNSTPFFNSISIAEINNFVNIGGNCSQNTPITIPAPVANAGGNRVLPVATPFFLKGIIPNNTDTSTYTYNWEQIDKEISTQPPTENSINGPNFKFIAPTQSSTRYLPNFKDVIEGTQTMWEVLPIVPRTMNFRMIVRDNNTLEGGQTAFDDITVNFVEAGPFQITYPDSLNIEFEAGTTETILWDVANTDGVELNTSHVNILFSADNGLTFSTLKTNTANDGKETIEIPNYSTEDAVILIEPTNSSYYTISKKFKINNGTASIETPDSENLSVYPNPTSDILFISLPNKINQDLEIAIYDITGRLVYRENSIPLNTTTDQHQISMSSFPFGMYLVQLKSGQLQKTIKVIKQ</sequence>
<dbReference type="Gene3D" id="3.40.390.10">
    <property type="entry name" value="Collagenase (Catalytic Domain)"/>
    <property type="match status" value="1"/>
</dbReference>
<protein>
    <submittedName>
        <fullName evidence="3">Por secretion system C-terminal sorting domain-containing protein</fullName>
    </submittedName>
</protein>
<dbReference type="Proteomes" id="UP000243887">
    <property type="component" value="Unassembled WGS sequence"/>
</dbReference>
<dbReference type="GO" id="GO:0008237">
    <property type="term" value="F:metallopeptidase activity"/>
    <property type="evidence" value="ECO:0007669"/>
    <property type="project" value="InterPro"/>
</dbReference>
<evidence type="ECO:0000256" key="1">
    <source>
        <dbReference type="ARBA" id="ARBA00022729"/>
    </source>
</evidence>
<dbReference type="OrthoDB" id="9792152at2"/>
<reference evidence="4" key="1">
    <citation type="submission" date="2016-10" db="EMBL/GenBank/DDBJ databases">
        <authorList>
            <person name="Varghese N."/>
            <person name="Submissions S."/>
        </authorList>
    </citation>
    <scope>NUCLEOTIDE SEQUENCE [LARGE SCALE GENOMIC DNA]</scope>
    <source>
        <strain evidence="4">DSM 26542</strain>
    </source>
</reference>
<dbReference type="NCBIfam" id="TIGR04183">
    <property type="entry name" value="Por_Secre_tail"/>
    <property type="match status" value="1"/>
</dbReference>
<dbReference type="Pfam" id="PF13582">
    <property type="entry name" value="Reprolysin_3"/>
    <property type="match status" value="1"/>
</dbReference>
<dbReference type="EMBL" id="FORU01000013">
    <property type="protein sequence ID" value="SFJ68242.1"/>
    <property type="molecule type" value="Genomic_DNA"/>
</dbReference>
<keyword evidence="1" id="KW-0732">Signal</keyword>
<dbReference type="RefSeq" id="WP_090680039.1">
    <property type="nucleotide sequence ID" value="NZ_FORU01000013.1"/>
</dbReference>
<feature type="domain" description="Secretion system C-terminal sorting" evidence="2">
    <location>
        <begin position="676"/>
        <end position="752"/>
    </location>
</feature>
<dbReference type="InterPro" id="IPR024079">
    <property type="entry name" value="MetalloPept_cat_dom_sf"/>
</dbReference>
<evidence type="ECO:0000313" key="3">
    <source>
        <dbReference type="EMBL" id="SFJ68242.1"/>
    </source>
</evidence>
<gene>
    <name evidence="3" type="ORF">SAMN04487893_1132</name>
</gene>
<dbReference type="Pfam" id="PF18962">
    <property type="entry name" value="Por_Secre_tail"/>
    <property type="match status" value="1"/>
</dbReference>
<dbReference type="SUPFAM" id="SSF55486">
    <property type="entry name" value="Metalloproteases ('zincins'), catalytic domain"/>
    <property type="match status" value="1"/>
</dbReference>
<dbReference type="STRING" id="1150112.SAMN04487893_1132"/>
<keyword evidence="4" id="KW-1185">Reference proteome</keyword>
<evidence type="ECO:0000313" key="4">
    <source>
        <dbReference type="Proteomes" id="UP000243887"/>
    </source>
</evidence>
<proteinExistence type="predicted"/>
<organism evidence="3 4">
    <name type="scientific">Myroides guanonis</name>
    <dbReference type="NCBI Taxonomy" id="1150112"/>
    <lineage>
        <taxon>Bacteria</taxon>
        <taxon>Pseudomonadati</taxon>
        <taxon>Bacteroidota</taxon>
        <taxon>Flavobacteriia</taxon>
        <taxon>Flavobacteriales</taxon>
        <taxon>Flavobacteriaceae</taxon>
        <taxon>Myroides</taxon>
    </lineage>
</organism>
<name>A0A1I3TCM1_9FLAO</name>
<evidence type="ECO:0000259" key="2">
    <source>
        <dbReference type="Pfam" id="PF18962"/>
    </source>
</evidence>
<dbReference type="InterPro" id="IPR026444">
    <property type="entry name" value="Secre_tail"/>
</dbReference>
<dbReference type="AlphaFoldDB" id="A0A1I3TCM1"/>